<dbReference type="AlphaFoldDB" id="A0A1I0LTV3"/>
<dbReference type="Proteomes" id="UP000199361">
    <property type="component" value="Unassembled WGS sequence"/>
</dbReference>
<evidence type="ECO:0000313" key="1">
    <source>
        <dbReference type="EMBL" id="SEU46650.1"/>
    </source>
</evidence>
<accession>A0A1I0LTV3</accession>
<name>A0A1I0LTV3_9ACTN</name>
<gene>
    <name evidence="1" type="ORF">SAMN05421811_127106</name>
</gene>
<sequence length="90" mass="9775">MTTPDRPPITGDIVRYRGKHGFHAVRAAIVTADVDTLDPAGVRVGTVPALDSPAHVHLLVFTPGARGSFWEFNVPPGDEPGTWHWPPERS</sequence>
<reference evidence="1 2" key="1">
    <citation type="submission" date="2016-10" db="EMBL/GenBank/DDBJ databases">
        <authorList>
            <person name="de Groot N.N."/>
        </authorList>
    </citation>
    <scope>NUCLEOTIDE SEQUENCE [LARGE SCALE GENOMIC DNA]</scope>
    <source>
        <strain evidence="1 2">CGMCC 4.5598</strain>
    </source>
</reference>
<evidence type="ECO:0000313" key="2">
    <source>
        <dbReference type="Proteomes" id="UP000199361"/>
    </source>
</evidence>
<organism evidence="1 2">
    <name type="scientific">Nonomuraea wenchangensis</name>
    <dbReference type="NCBI Taxonomy" id="568860"/>
    <lineage>
        <taxon>Bacteria</taxon>
        <taxon>Bacillati</taxon>
        <taxon>Actinomycetota</taxon>
        <taxon>Actinomycetes</taxon>
        <taxon>Streptosporangiales</taxon>
        <taxon>Streptosporangiaceae</taxon>
        <taxon>Nonomuraea</taxon>
    </lineage>
</organism>
<proteinExistence type="predicted"/>
<dbReference type="RefSeq" id="WP_177241237.1">
    <property type="nucleotide sequence ID" value="NZ_FOHX01000027.1"/>
</dbReference>
<protein>
    <submittedName>
        <fullName evidence="1">Uncharacterized protein</fullName>
    </submittedName>
</protein>
<dbReference type="EMBL" id="FOHX01000027">
    <property type="protein sequence ID" value="SEU46650.1"/>
    <property type="molecule type" value="Genomic_DNA"/>
</dbReference>
<keyword evidence="2" id="KW-1185">Reference proteome</keyword>
<dbReference type="STRING" id="568860.SAMN05421811_127106"/>